<sequence>MSDYGDDYSDYGDEWMYIEEEYFAADDLAEHAVGSPPPTTYEDDALFDWDRFDYFNDLEYASDGYDDAEFRPHDTKAAQTGQKRKRSTAVGRSKKKQKAVSGEAVPVSDMPMSKWKPVVWRSQADRNPKPKLLDEGDTESYALLKDWRVRMADTPAWASKSRGPQSPTPRASRNGKEKAASVDELVVPSAEPELDEEDDGEADAEIDPAVLMQALQSRLAAAGGPLNGMDPQQLLQFAMRMMTEKDAGDDIAGEMADQMLDQEEDDEEGEGDEANLVSWIAQQRNTTQETATDATPAPEAPHSPDVAHNVTRPPTPPSSEANRSVRPALGTSSRKRKAKEAAPDGGSSANAPKRRATRSFDAPTAASAKTTRSGRAHRS</sequence>
<accession>A0A7C8M378</accession>
<evidence type="ECO:0000313" key="3">
    <source>
        <dbReference type="Proteomes" id="UP000481861"/>
    </source>
</evidence>
<feature type="region of interest" description="Disordered" evidence="1">
    <location>
        <begin position="64"/>
        <end position="109"/>
    </location>
</feature>
<evidence type="ECO:0000256" key="1">
    <source>
        <dbReference type="SAM" id="MobiDB-lite"/>
    </source>
</evidence>
<proteinExistence type="predicted"/>
<gene>
    <name evidence="2" type="ORF">BDV95DRAFT_502689</name>
</gene>
<protein>
    <submittedName>
        <fullName evidence="2">Uncharacterized protein</fullName>
    </submittedName>
</protein>
<evidence type="ECO:0000313" key="2">
    <source>
        <dbReference type="EMBL" id="KAF2867376.1"/>
    </source>
</evidence>
<dbReference type="AlphaFoldDB" id="A0A7C8M378"/>
<feature type="compositionally biased region" description="Acidic residues" evidence="1">
    <location>
        <begin position="192"/>
        <end position="206"/>
    </location>
</feature>
<name>A0A7C8M378_9PLEO</name>
<feature type="compositionally biased region" description="Basic residues" evidence="1">
    <location>
        <begin position="82"/>
        <end position="98"/>
    </location>
</feature>
<keyword evidence="3" id="KW-1185">Reference proteome</keyword>
<feature type="compositionally biased region" description="Polar residues" evidence="1">
    <location>
        <begin position="162"/>
        <end position="171"/>
    </location>
</feature>
<organism evidence="2 3">
    <name type="scientific">Massariosphaeria phaeospora</name>
    <dbReference type="NCBI Taxonomy" id="100035"/>
    <lineage>
        <taxon>Eukaryota</taxon>
        <taxon>Fungi</taxon>
        <taxon>Dikarya</taxon>
        <taxon>Ascomycota</taxon>
        <taxon>Pezizomycotina</taxon>
        <taxon>Dothideomycetes</taxon>
        <taxon>Pleosporomycetidae</taxon>
        <taxon>Pleosporales</taxon>
        <taxon>Pleosporales incertae sedis</taxon>
        <taxon>Massariosphaeria</taxon>
    </lineage>
</organism>
<feature type="compositionally biased region" description="Acidic residues" evidence="1">
    <location>
        <begin position="260"/>
        <end position="273"/>
    </location>
</feature>
<feature type="region of interest" description="Disordered" evidence="1">
    <location>
        <begin position="154"/>
        <end position="207"/>
    </location>
</feature>
<dbReference type="EMBL" id="JAADJZ010000023">
    <property type="protein sequence ID" value="KAF2867376.1"/>
    <property type="molecule type" value="Genomic_DNA"/>
</dbReference>
<dbReference type="OrthoDB" id="3933088at2759"/>
<feature type="compositionally biased region" description="Low complexity" evidence="1">
    <location>
        <begin position="286"/>
        <end position="297"/>
    </location>
</feature>
<dbReference type="Proteomes" id="UP000481861">
    <property type="component" value="Unassembled WGS sequence"/>
</dbReference>
<reference evidence="2 3" key="1">
    <citation type="submission" date="2020-01" db="EMBL/GenBank/DDBJ databases">
        <authorList>
            <consortium name="DOE Joint Genome Institute"/>
            <person name="Haridas S."/>
            <person name="Albert R."/>
            <person name="Binder M."/>
            <person name="Bloem J."/>
            <person name="Labutti K."/>
            <person name="Salamov A."/>
            <person name="Andreopoulos B."/>
            <person name="Baker S.E."/>
            <person name="Barry K."/>
            <person name="Bills G."/>
            <person name="Bluhm B.H."/>
            <person name="Cannon C."/>
            <person name="Castanera R."/>
            <person name="Culley D.E."/>
            <person name="Daum C."/>
            <person name="Ezra D."/>
            <person name="Gonzalez J.B."/>
            <person name="Henrissat B."/>
            <person name="Kuo A."/>
            <person name="Liang C."/>
            <person name="Lipzen A."/>
            <person name="Lutzoni F."/>
            <person name="Magnuson J."/>
            <person name="Mondo S."/>
            <person name="Nolan M."/>
            <person name="Ohm R."/>
            <person name="Pangilinan J."/>
            <person name="Park H.-J.H."/>
            <person name="Ramirez L."/>
            <person name="Alfaro M."/>
            <person name="Sun H."/>
            <person name="Tritt A."/>
            <person name="Yoshinaga Y."/>
            <person name="Zwiers L.-H.L."/>
            <person name="Turgeon B.G."/>
            <person name="Goodwin S.B."/>
            <person name="Spatafora J.W."/>
            <person name="Crous P.W."/>
            <person name="Grigoriev I.V."/>
        </authorList>
    </citation>
    <scope>NUCLEOTIDE SEQUENCE [LARGE SCALE GENOMIC DNA]</scope>
    <source>
        <strain evidence="2 3">CBS 611.86</strain>
    </source>
</reference>
<feature type="region of interest" description="Disordered" evidence="1">
    <location>
        <begin position="245"/>
        <end position="379"/>
    </location>
</feature>
<comment type="caution">
    <text evidence="2">The sequence shown here is derived from an EMBL/GenBank/DDBJ whole genome shotgun (WGS) entry which is preliminary data.</text>
</comment>